<dbReference type="SUPFAM" id="SSF56300">
    <property type="entry name" value="Metallo-dependent phosphatases"/>
    <property type="match status" value="1"/>
</dbReference>
<sequence>MLHSGLPERHRIFIGDIHGQYHKLSALLDHLDALYQRDERLLIFVGDLIDNQPGRRSTTWRYWSG</sequence>
<evidence type="ECO:0000259" key="1">
    <source>
        <dbReference type="Pfam" id="PF00149"/>
    </source>
</evidence>
<dbReference type="Pfam" id="PF00149">
    <property type="entry name" value="Metallophos"/>
    <property type="match status" value="1"/>
</dbReference>
<dbReference type="InterPro" id="IPR029052">
    <property type="entry name" value="Metallo-depent_PP-like"/>
</dbReference>
<dbReference type="EMBL" id="CP029752">
    <property type="protein sequence ID" value="QFG76511.1"/>
    <property type="molecule type" value="Genomic_DNA"/>
</dbReference>
<gene>
    <name evidence="2" type="ORF">DMB90_05140</name>
</gene>
<dbReference type="Gene3D" id="3.60.21.10">
    <property type="match status" value="1"/>
</dbReference>
<accession>A0A5P6A9N7</accession>
<evidence type="ECO:0000313" key="2">
    <source>
        <dbReference type="EMBL" id="QFG76511.1"/>
    </source>
</evidence>
<name>A0A5P6A9N7_RAOPL</name>
<reference evidence="2" key="1">
    <citation type="submission" date="2018-05" db="EMBL/GenBank/DDBJ databases">
        <title>Bacterial isolates from healthy term breastfed infants carrying antibiotic resistance genes.</title>
        <authorList>
            <person name="Casaburi G."/>
        </authorList>
    </citation>
    <scope>NUCLEOTIDE SEQUENCE [LARGE SCALE GENOMIC DNA]</scope>
    <source>
        <strain evidence="2">7084_4</strain>
    </source>
</reference>
<dbReference type="GO" id="GO:0016787">
    <property type="term" value="F:hydrolase activity"/>
    <property type="evidence" value="ECO:0007669"/>
    <property type="project" value="InterPro"/>
</dbReference>
<dbReference type="AlphaFoldDB" id="A0A5P6A9N7"/>
<feature type="domain" description="Calcineurin-like phosphoesterase" evidence="1">
    <location>
        <begin position="12"/>
        <end position="55"/>
    </location>
</feature>
<protein>
    <recommendedName>
        <fullName evidence="1">Calcineurin-like phosphoesterase domain-containing protein</fullName>
    </recommendedName>
</protein>
<proteinExistence type="predicted"/>
<dbReference type="InterPro" id="IPR004843">
    <property type="entry name" value="Calcineurin-like_PHP"/>
</dbReference>
<organism evidence="2">
    <name type="scientific">Raoultella planticola</name>
    <name type="common">Klebsiella planticola</name>
    <dbReference type="NCBI Taxonomy" id="575"/>
    <lineage>
        <taxon>Bacteria</taxon>
        <taxon>Pseudomonadati</taxon>
        <taxon>Pseudomonadota</taxon>
        <taxon>Gammaproteobacteria</taxon>
        <taxon>Enterobacterales</taxon>
        <taxon>Enterobacteriaceae</taxon>
        <taxon>Klebsiella/Raoultella group</taxon>
        <taxon>Raoultella</taxon>
    </lineage>
</organism>